<evidence type="ECO:0000256" key="1">
    <source>
        <dbReference type="SAM" id="MobiDB-lite"/>
    </source>
</evidence>
<evidence type="ECO:0000313" key="3">
    <source>
        <dbReference type="Ensembl" id="ENSBIXP00000019945.1"/>
    </source>
</evidence>
<dbReference type="Ensembl" id="ENSBIXT00000033788.1">
    <property type="protein sequence ID" value="ENSBIXP00000019945.1"/>
    <property type="gene ID" value="ENSBIXG00000023411.1"/>
</dbReference>
<dbReference type="PANTHER" id="PTHR12106:SF9">
    <property type="entry name" value="VPS10 DOMAIN-CONTAINING RECEPTOR SORCS2"/>
    <property type="match status" value="1"/>
</dbReference>
<feature type="region of interest" description="Disordered" evidence="1">
    <location>
        <begin position="49"/>
        <end position="120"/>
    </location>
</feature>
<reference evidence="3" key="2">
    <citation type="submission" date="2025-05" db="UniProtKB">
        <authorList>
            <consortium name="Ensembl"/>
        </authorList>
    </citation>
    <scope>IDENTIFICATION</scope>
</reference>
<feature type="compositionally biased region" description="Low complexity" evidence="1">
    <location>
        <begin position="105"/>
        <end position="120"/>
    </location>
</feature>
<dbReference type="Proteomes" id="UP000314981">
    <property type="component" value="Chromosome 6"/>
</dbReference>
<sequence>MALRGSPRAPKGPGPTARAPSPGAPPPPPPPRSRPLLLLLLLLAACGAAGRSPEPGRLGPRARLTRAPPNPPAGRALPGGGEDRQARDEEPGTPGPGQAPGPGEDGAPAAGQGRWARAAPMAGAASRAQVSLISTSFVLKGDATHNQAMVHWTGENSSVILILTKYYHADMGKVLESSLWRSSDFGTSYTKLTLQPGVTTVIDNFYICPTNKRKALSPPPPCHPVLGPCSESMTAHLRASLVTTSSLDGVLHEGKDISAVLPLSSSLADMGSVMHKQRPREGP</sequence>
<gene>
    <name evidence="3" type="primary">SORCS2</name>
</gene>
<reference evidence="4 5" key="1">
    <citation type="submission" date="2018-11" db="EMBL/GenBank/DDBJ databases">
        <title>Haplotype-resolved cattle genomes.</title>
        <authorList>
            <person name="Low W.Y."/>
            <person name="Tearle R."/>
            <person name="Bickhart D.M."/>
            <person name="Rosen B.D."/>
            <person name="Koren S."/>
            <person name="Rhie A."/>
            <person name="Hiendleder S."/>
            <person name="Phillippy A.M."/>
            <person name="Smith T.P.L."/>
            <person name="Williams J.L."/>
        </authorList>
    </citation>
    <scope>NUCLEOTIDE SEQUENCE [LARGE SCALE GENOMIC DNA]</scope>
</reference>
<feature type="compositionally biased region" description="Basic and acidic residues" evidence="1">
    <location>
        <begin position="81"/>
        <end position="90"/>
    </location>
</feature>
<feature type="signal peptide" evidence="2">
    <location>
        <begin position="1"/>
        <end position="50"/>
    </location>
</feature>
<dbReference type="AlphaFoldDB" id="A0A4W2D6R6"/>
<feature type="compositionally biased region" description="Pro residues" evidence="1">
    <location>
        <begin position="22"/>
        <end position="33"/>
    </location>
</feature>
<organism evidence="3 4">
    <name type="scientific">Bos indicus x Bos taurus</name>
    <name type="common">Hybrid cattle</name>
    <dbReference type="NCBI Taxonomy" id="30522"/>
    <lineage>
        <taxon>Eukaryota</taxon>
        <taxon>Metazoa</taxon>
        <taxon>Chordata</taxon>
        <taxon>Craniata</taxon>
        <taxon>Vertebrata</taxon>
        <taxon>Euteleostomi</taxon>
        <taxon>Mammalia</taxon>
        <taxon>Eutheria</taxon>
        <taxon>Laurasiatheria</taxon>
        <taxon>Artiodactyla</taxon>
        <taxon>Ruminantia</taxon>
        <taxon>Pecora</taxon>
        <taxon>Bovidae</taxon>
        <taxon>Bovinae</taxon>
        <taxon>Bos</taxon>
    </lineage>
</organism>
<dbReference type="Ensembl" id="ENSBIXT00005005824.1">
    <property type="protein sequence ID" value="ENSBIXP00005005714.1"/>
    <property type="gene ID" value="ENSBIXG00005011360.1"/>
</dbReference>
<feature type="region of interest" description="Disordered" evidence="1">
    <location>
        <begin position="1"/>
        <end position="35"/>
    </location>
</feature>
<dbReference type="PANTHER" id="PTHR12106">
    <property type="entry name" value="SORTILIN RELATED"/>
    <property type="match status" value="1"/>
</dbReference>
<feature type="chain" id="PRO_5044610741" evidence="2">
    <location>
        <begin position="51"/>
        <end position="283"/>
    </location>
</feature>
<keyword evidence="4" id="KW-1185">Reference proteome</keyword>
<protein>
    <submittedName>
        <fullName evidence="3">Sortilin related VPS10 domain containing receptor 2</fullName>
    </submittedName>
</protein>
<evidence type="ECO:0000313" key="4">
    <source>
        <dbReference type="Proteomes" id="UP000314981"/>
    </source>
</evidence>
<keyword evidence="2" id="KW-0732">Signal</keyword>
<dbReference type="GO" id="GO:0016020">
    <property type="term" value="C:membrane"/>
    <property type="evidence" value="ECO:0007669"/>
    <property type="project" value="TreeGrafter"/>
</dbReference>
<dbReference type="Proteomes" id="UP000429181">
    <property type="component" value="Chromosome 6"/>
</dbReference>
<evidence type="ECO:0000313" key="5">
    <source>
        <dbReference type="Proteomes" id="UP000429181"/>
    </source>
</evidence>
<proteinExistence type="predicted"/>
<evidence type="ECO:0000256" key="2">
    <source>
        <dbReference type="SAM" id="SignalP"/>
    </source>
</evidence>
<dbReference type="InterPro" id="IPR050310">
    <property type="entry name" value="VPS10-sortilin"/>
</dbReference>
<dbReference type="GeneTree" id="ENSGT01030000234563"/>
<accession>A0A4W2D6R6</accession>
<name>A0A4W2D6R6_BOBOX</name>